<sequence>MKKTHDNWTSRLGFILSAAGSAIGLGAIWKFPYTAGTHGGALFFLFFTVMTFLVAAPVLIAEFVIGRHSRHNAIQAFHRIRPGSAWPLVGWLGVITCFVLLSFYSVVGGWVIAYLYHGLIGDLSAGTDYGNFFGAMIANPTEAVLFQGLFMVATIYVVSAGISQGIEKANKYMMPALFVMFLLLAVRSLTLPGAWQGVVFLLKPDWSYFTGETLLAALGQAFFALSIGVSVMITYASYLRDDYDLLRSANSIVWMNLAISLLAGLVIFPAVFVLGYQPDQGPGLIFVILPAVFAKLPLGVPLFVVFMVLVLFATLTSAFSMLENIVAVLAYKKPHTRARYTRAIGSAIFLCGIPSALSFGRLADIKLIGERGIFDTLDHLVTGWSMPLGALLIAVFTAWAWRKNAVRQEAMTGSTLPVWLFNLWYFLVCYLAPLAIIVVFLHGIGII</sequence>
<dbReference type="PROSITE" id="PS50267">
    <property type="entry name" value="NA_NEUROTRAN_SYMP_3"/>
    <property type="match status" value="1"/>
</dbReference>
<dbReference type="PROSITE" id="PS00610">
    <property type="entry name" value="NA_NEUROTRAN_SYMP_1"/>
    <property type="match status" value="1"/>
</dbReference>
<evidence type="ECO:0000256" key="6">
    <source>
        <dbReference type="RuleBase" id="RU003732"/>
    </source>
</evidence>
<evidence type="ECO:0000313" key="8">
    <source>
        <dbReference type="EMBL" id="SUX21776.1"/>
    </source>
</evidence>
<dbReference type="GO" id="GO:0016020">
    <property type="term" value="C:membrane"/>
    <property type="evidence" value="ECO:0007669"/>
    <property type="project" value="UniProtKB-SubCell"/>
</dbReference>
<dbReference type="PANTHER" id="PTHR42948">
    <property type="entry name" value="TRANSPORTER"/>
    <property type="match status" value="1"/>
</dbReference>
<evidence type="ECO:0000313" key="9">
    <source>
        <dbReference type="Proteomes" id="UP000254572"/>
    </source>
</evidence>
<evidence type="ECO:0000256" key="7">
    <source>
        <dbReference type="SAM" id="Phobius"/>
    </source>
</evidence>
<evidence type="ECO:0000256" key="2">
    <source>
        <dbReference type="ARBA" id="ARBA00022448"/>
    </source>
</evidence>
<dbReference type="EMBL" id="UFUW01000001">
    <property type="protein sequence ID" value="SUX21776.1"/>
    <property type="molecule type" value="Genomic_DNA"/>
</dbReference>
<dbReference type="Pfam" id="PF00209">
    <property type="entry name" value="SNF"/>
    <property type="match status" value="2"/>
</dbReference>
<keyword evidence="4 7" id="KW-1133">Transmembrane helix</keyword>
<protein>
    <recommendedName>
        <fullName evidence="6">Transporter</fullName>
    </recommendedName>
</protein>
<feature type="transmembrane region" description="Helical" evidence="7">
    <location>
        <begin position="12"/>
        <end position="29"/>
    </location>
</feature>
<keyword evidence="3 6" id="KW-0812">Transmembrane</keyword>
<evidence type="ECO:0000256" key="1">
    <source>
        <dbReference type="ARBA" id="ARBA00004141"/>
    </source>
</evidence>
<dbReference type="AlphaFoldDB" id="A0A381E660"/>
<keyword evidence="2 6" id="KW-0813">Transport</keyword>
<feature type="transmembrane region" description="Helical" evidence="7">
    <location>
        <begin position="143"/>
        <end position="162"/>
    </location>
</feature>
<dbReference type="OrthoDB" id="9762833at2"/>
<dbReference type="GO" id="GO:0015293">
    <property type="term" value="F:symporter activity"/>
    <property type="evidence" value="ECO:0007669"/>
    <property type="project" value="UniProtKB-KW"/>
</dbReference>
<dbReference type="InterPro" id="IPR037272">
    <property type="entry name" value="SNS_sf"/>
</dbReference>
<feature type="transmembrane region" description="Helical" evidence="7">
    <location>
        <begin position="174"/>
        <end position="195"/>
    </location>
</feature>
<feature type="transmembrane region" description="Helical" evidence="7">
    <location>
        <begin position="41"/>
        <end position="65"/>
    </location>
</feature>
<keyword evidence="9" id="KW-1185">Reference proteome</keyword>
<comment type="subcellular location">
    <subcellularLocation>
        <location evidence="1">Membrane</location>
        <topology evidence="1">Multi-pass membrane protein</topology>
    </subcellularLocation>
</comment>
<evidence type="ECO:0000256" key="4">
    <source>
        <dbReference type="ARBA" id="ARBA00022989"/>
    </source>
</evidence>
<reference evidence="8 9" key="1">
    <citation type="submission" date="2018-06" db="EMBL/GenBank/DDBJ databases">
        <authorList>
            <consortium name="Pathogen Informatics"/>
            <person name="Doyle S."/>
        </authorList>
    </citation>
    <scope>NUCLEOTIDE SEQUENCE [LARGE SCALE GENOMIC DNA]</scope>
    <source>
        <strain evidence="8 9">NCTC13294</strain>
    </source>
</reference>
<feature type="transmembrane region" description="Helical" evidence="7">
    <location>
        <begin position="422"/>
        <end position="444"/>
    </location>
</feature>
<proteinExistence type="inferred from homology"/>
<organism evidence="8 9">
    <name type="scientific">Cardiobacterium valvarum</name>
    <dbReference type="NCBI Taxonomy" id="194702"/>
    <lineage>
        <taxon>Bacteria</taxon>
        <taxon>Pseudomonadati</taxon>
        <taxon>Pseudomonadota</taxon>
        <taxon>Gammaproteobacteria</taxon>
        <taxon>Cardiobacteriales</taxon>
        <taxon>Cardiobacteriaceae</taxon>
        <taxon>Cardiobacterium</taxon>
    </lineage>
</organism>
<feature type="transmembrane region" description="Helical" evidence="7">
    <location>
        <begin position="296"/>
        <end position="322"/>
    </location>
</feature>
<gene>
    <name evidence="8" type="ORF">NCTC13294_01092</name>
</gene>
<accession>A0A381E660</accession>
<dbReference type="PANTHER" id="PTHR42948:SF1">
    <property type="entry name" value="TRANSPORTER"/>
    <property type="match status" value="1"/>
</dbReference>
<feature type="transmembrane region" description="Helical" evidence="7">
    <location>
        <begin position="343"/>
        <end position="363"/>
    </location>
</feature>
<dbReference type="InterPro" id="IPR047218">
    <property type="entry name" value="YocR/YhdH-like"/>
</dbReference>
<feature type="transmembrane region" description="Helical" evidence="7">
    <location>
        <begin position="251"/>
        <end position="276"/>
    </location>
</feature>
<feature type="transmembrane region" description="Helical" evidence="7">
    <location>
        <begin position="86"/>
        <end position="116"/>
    </location>
</feature>
<dbReference type="NCBIfam" id="NF037979">
    <property type="entry name" value="Na_transp"/>
    <property type="match status" value="1"/>
</dbReference>
<dbReference type="InterPro" id="IPR000175">
    <property type="entry name" value="Na/ntran_symport"/>
</dbReference>
<evidence type="ECO:0000256" key="5">
    <source>
        <dbReference type="ARBA" id="ARBA00023136"/>
    </source>
</evidence>
<feature type="transmembrane region" description="Helical" evidence="7">
    <location>
        <begin position="383"/>
        <end position="401"/>
    </location>
</feature>
<comment type="similarity">
    <text evidence="6">Belongs to the sodium:neurotransmitter symporter (SNF) (TC 2.A.22) family.</text>
</comment>
<dbReference type="Proteomes" id="UP000254572">
    <property type="component" value="Unassembled WGS sequence"/>
</dbReference>
<evidence type="ECO:0000256" key="3">
    <source>
        <dbReference type="ARBA" id="ARBA00022692"/>
    </source>
</evidence>
<keyword evidence="6" id="KW-0769">Symport</keyword>
<feature type="transmembrane region" description="Helical" evidence="7">
    <location>
        <begin position="215"/>
        <end position="239"/>
    </location>
</feature>
<dbReference type="CDD" id="cd10336">
    <property type="entry name" value="SLC6sbd_Tyt1-Like"/>
    <property type="match status" value="1"/>
</dbReference>
<keyword evidence="5 7" id="KW-0472">Membrane</keyword>
<dbReference type="RefSeq" id="WP_115611422.1">
    <property type="nucleotide sequence ID" value="NZ_JBHLZC010000001.1"/>
</dbReference>
<dbReference type="PRINTS" id="PR00176">
    <property type="entry name" value="NANEUSMPORT"/>
</dbReference>
<name>A0A381E660_9GAMM</name>
<dbReference type="SUPFAM" id="SSF161070">
    <property type="entry name" value="SNF-like"/>
    <property type="match status" value="1"/>
</dbReference>